<keyword evidence="7" id="KW-0998">Cell outer membrane</keyword>
<evidence type="ECO:0000313" key="9">
    <source>
        <dbReference type="EMBL" id="BAT31557.1"/>
    </source>
</evidence>
<reference evidence="9" key="1">
    <citation type="journal article" date="2015" name="Proc. Natl. Acad. Sci. U.S.A.">
        <title>Bacterial clade with the ribosomal RNA operon on a small plasmid rather than the chromosome.</title>
        <authorList>
            <person name="Anda M."/>
            <person name="Ohtsubo Y."/>
            <person name="Okubo T."/>
            <person name="Sugawara M."/>
            <person name="Nagata Y."/>
            <person name="Tsuda M."/>
            <person name="Minamisawa K."/>
            <person name="Mitsui H."/>
        </authorList>
    </citation>
    <scope>NUCLEOTIDE SEQUENCE</scope>
    <source>
        <strain evidence="9">DSM 15513</strain>
    </source>
</reference>
<evidence type="ECO:0000256" key="7">
    <source>
        <dbReference type="ARBA" id="ARBA00023237"/>
    </source>
</evidence>
<dbReference type="EMBL" id="LC066397">
    <property type="protein sequence ID" value="BAT31557.1"/>
    <property type="molecule type" value="Genomic_DNA"/>
</dbReference>
<dbReference type="GO" id="GO:0015288">
    <property type="term" value="F:porin activity"/>
    <property type="evidence" value="ECO:0007669"/>
    <property type="project" value="TreeGrafter"/>
</dbReference>
<keyword evidence="3" id="KW-0813">Transport</keyword>
<dbReference type="GO" id="GO:1990281">
    <property type="term" value="C:efflux pump complex"/>
    <property type="evidence" value="ECO:0007669"/>
    <property type="project" value="TreeGrafter"/>
</dbReference>
<dbReference type="PANTHER" id="PTHR30026:SF22">
    <property type="entry name" value="OUTER MEMBRANE EFFLUX PROTEIN"/>
    <property type="match status" value="1"/>
</dbReference>
<evidence type="ECO:0000256" key="6">
    <source>
        <dbReference type="ARBA" id="ARBA00023136"/>
    </source>
</evidence>
<evidence type="ECO:0000256" key="2">
    <source>
        <dbReference type="ARBA" id="ARBA00007613"/>
    </source>
</evidence>
<feature type="region of interest" description="Disordered" evidence="8">
    <location>
        <begin position="98"/>
        <end position="132"/>
    </location>
</feature>
<evidence type="ECO:0000256" key="5">
    <source>
        <dbReference type="ARBA" id="ARBA00022692"/>
    </source>
</evidence>
<dbReference type="Gene3D" id="1.20.1600.10">
    <property type="entry name" value="Outer membrane efflux proteins (OEP)"/>
    <property type="match status" value="1"/>
</dbReference>
<dbReference type="SUPFAM" id="SSF56954">
    <property type="entry name" value="Outer membrane efflux proteins (OEP)"/>
    <property type="match status" value="1"/>
</dbReference>
<keyword evidence="4" id="KW-1134">Transmembrane beta strand</keyword>
<accession>A0A0P0ZAW3</accession>
<name>A0A0P0ZAW3_9HYPH</name>
<evidence type="ECO:0000256" key="4">
    <source>
        <dbReference type="ARBA" id="ARBA00022452"/>
    </source>
</evidence>
<evidence type="ECO:0000256" key="8">
    <source>
        <dbReference type="SAM" id="MobiDB-lite"/>
    </source>
</evidence>
<dbReference type="InterPro" id="IPR051906">
    <property type="entry name" value="TolC-like"/>
</dbReference>
<dbReference type="InterPro" id="IPR010130">
    <property type="entry name" value="T1SS_OMP_TolC"/>
</dbReference>
<keyword evidence="6" id="KW-0472">Membrane</keyword>
<dbReference type="Pfam" id="PF02321">
    <property type="entry name" value="OEP"/>
    <property type="match status" value="2"/>
</dbReference>
<dbReference type="AlphaFoldDB" id="A0A0P0ZAW3"/>
<evidence type="ECO:0000256" key="3">
    <source>
        <dbReference type="ARBA" id="ARBA00022448"/>
    </source>
</evidence>
<dbReference type="PANTHER" id="PTHR30026">
    <property type="entry name" value="OUTER MEMBRANE PROTEIN TOLC"/>
    <property type="match status" value="1"/>
</dbReference>
<comment type="subcellular location">
    <subcellularLocation>
        <location evidence="1">Cell outer membrane</location>
    </subcellularLocation>
</comment>
<protein>
    <submittedName>
        <fullName evidence="9">Outer membrane protein, nodT candidate</fullName>
    </submittedName>
</protein>
<proteinExistence type="inferred from homology"/>
<dbReference type="InterPro" id="IPR003423">
    <property type="entry name" value="OMP_efflux"/>
</dbReference>
<dbReference type="NCBIfam" id="TIGR01844">
    <property type="entry name" value="type_I_sec_TolC"/>
    <property type="match status" value="1"/>
</dbReference>
<organism evidence="9">
    <name type="scientific">Fulvimarina pelagi</name>
    <dbReference type="NCBI Taxonomy" id="217511"/>
    <lineage>
        <taxon>Bacteria</taxon>
        <taxon>Pseudomonadati</taxon>
        <taxon>Pseudomonadota</taxon>
        <taxon>Alphaproteobacteria</taxon>
        <taxon>Hyphomicrobiales</taxon>
        <taxon>Aurantimonadaceae</taxon>
        <taxon>Fulvimarina</taxon>
    </lineage>
</organism>
<feature type="compositionally biased region" description="Polar residues" evidence="8">
    <location>
        <begin position="117"/>
        <end position="132"/>
    </location>
</feature>
<keyword evidence="5" id="KW-0812">Transmembrane</keyword>
<evidence type="ECO:0000256" key="1">
    <source>
        <dbReference type="ARBA" id="ARBA00004442"/>
    </source>
</evidence>
<dbReference type="GO" id="GO:0015562">
    <property type="term" value="F:efflux transmembrane transporter activity"/>
    <property type="evidence" value="ECO:0007669"/>
    <property type="project" value="InterPro"/>
</dbReference>
<dbReference type="GO" id="GO:0009279">
    <property type="term" value="C:cell outer membrane"/>
    <property type="evidence" value="ECO:0007669"/>
    <property type="project" value="UniProtKB-SubCell"/>
</dbReference>
<sequence length="540" mass="57779">MPSTGSVDVPTGGSRVFARSKTGVKQLLARSMLRALATAALILSVPSIADAETLQGALAKAYQNSQDLNASRAQLRATDENVTQARAGMRPFVTGIGSASASRLSNDRDTISRSRQRLNSNGTTQRSRQYQKSLVDTETEVLSTTVGIQLNQTLFDGFQTPNNVEAAKAQVRAGQHNLSNIEQNTLFDAASTYMNVLRDRQIASLRQQNLSFLSEQVRAARARFEVGEGTRTDVSQAESEQALATALLNSALAQVATSEANYFDIIGDAPTDLQPASVPRAIPNTVTSAYEISQREHPAIRATLASVDAAAFQVKSAEGALLPTVELQASVQNDFSTSNTSQFSNTFTESRTLNGLPGVSTNTQTSFSGVGSRSNENQLSATIGAQLTVPIYQGGRASSVVRQQKEVLGQRRIEVDGTRDQVRAAVATSWAELQAARANIAGYSAQVQAAQLALNGVIEERNVGQRTTLDVLNAQADVITARILLVGSQRDEVVAGYALLSAIGRLSSGTLGLAGKRYDPNDHYVEVEDKWYGLRTPDGR</sequence>
<comment type="similarity">
    <text evidence="2">Belongs to the outer membrane factor (OMF) (TC 1.B.17) family.</text>
</comment>